<feature type="domain" description="DUF4124" evidence="3">
    <location>
        <begin position="9"/>
        <end position="60"/>
    </location>
</feature>
<dbReference type="Proteomes" id="UP000199657">
    <property type="component" value="Unassembled WGS sequence"/>
</dbReference>
<dbReference type="AlphaFoldDB" id="A0A1H8R1T5"/>
<keyword evidence="5" id="KW-1185">Reference proteome</keyword>
<protein>
    <recommendedName>
        <fullName evidence="3">DUF4124 domain-containing protein</fullName>
    </recommendedName>
</protein>
<dbReference type="STRING" id="406100.SAMN04488052_101921"/>
<keyword evidence="2" id="KW-0732">Signal</keyword>
<feature type="chain" id="PRO_5011760717" description="DUF4124 domain-containing protein" evidence="2">
    <location>
        <begin position="20"/>
        <end position="143"/>
    </location>
</feature>
<evidence type="ECO:0000256" key="2">
    <source>
        <dbReference type="SAM" id="SignalP"/>
    </source>
</evidence>
<dbReference type="InterPro" id="IPR025392">
    <property type="entry name" value="DUF4124"/>
</dbReference>
<evidence type="ECO:0000256" key="1">
    <source>
        <dbReference type="SAM" id="MobiDB-lite"/>
    </source>
</evidence>
<evidence type="ECO:0000313" key="4">
    <source>
        <dbReference type="EMBL" id="SEO60104.1"/>
    </source>
</evidence>
<proteinExistence type="predicted"/>
<dbReference type="OrthoDB" id="7062774at2"/>
<feature type="compositionally biased region" description="Acidic residues" evidence="1">
    <location>
        <begin position="74"/>
        <end position="87"/>
    </location>
</feature>
<feature type="signal peptide" evidence="2">
    <location>
        <begin position="1"/>
        <end position="19"/>
    </location>
</feature>
<evidence type="ECO:0000313" key="5">
    <source>
        <dbReference type="Proteomes" id="UP000199657"/>
    </source>
</evidence>
<dbReference type="Pfam" id="PF13511">
    <property type="entry name" value="DUF4124"/>
    <property type="match status" value="1"/>
</dbReference>
<dbReference type="RefSeq" id="WP_091640263.1">
    <property type="nucleotide sequence ID" value="NZ_FOEG01000001.1"/>
</dbReference>
<evidence type="ECO:0000259" key="3">
    <source>
        <dbReference type="Pfam" id="PF13511"/>
    </source>
</evidence>
<accession>A0A1H8R1T5</accession>
<reference evidence="4 5" key="1">
    <citation type="submission" date="2016-10" db="EMBL/GenBank/DDBJ databases">
        <authorList>
            <person name="de Groot N.N."/>
        </authorList>
    </citation>
    <scope>NUCLEOTIDE SEQUENCE [LARGE SCALE GENOMIC DNA]</scope>
    <source>
        <strain evidence="4 5">CGMCC 1.6291</strain>
    </source>
</reference>
<feature type="region of interest" description="Disordered" evidence="1">
    <location>
        <begin position="30"/>
        <end position="100"/>
    </location>
</feature>
<organism evidence="4 5">
    <name type="scientific">Aquisalimonas asiatica</name>
    <dbReference type="NCBI Taxonomy" id="406100"/>
    <lineage>
        <taxon>Bacteria</taxon>
        <taxon>Pseudomonadati</taxon>
        <taxon>Pseudomonadota</taxon>
        <taxon>Gammaproteobacteria</taxon>
        <taxon>Chromatiales</taxon>
        <taxon>Ectothiorhodospiraceae</taxon>
        <taxon>Aquisalimonas</taxon>
    </lineage>
</organism>
<gene>
    <name evidence="4" type="ORF">SAMN04488052_101921</name>
</gene>
<sequence>MNRLIFTSLALLVATTASAGIYQWTDDDGHVHFGENPPPEVDAERLDGAPGPASQPEEPATDDDQADSGPSDEPAVEEESGADEEQPEGVLAEACEDARHNAEVYADESVRRVQTEDGDVQILEPEEREARLDEAQTFLDEHC</sequence>
<dbReference type="EMBL" id="FOEG01000001">
    <property type="protein sequence ID" value="SEO60104.1"/>
    <property type="molecule type" value="Genomic_DNA"/>
</dbReference>
<name>A0A1H8R1T5_9GAMM</name>